<sequence>MCLGVVRSSPLFRPVSAAGFHPIRVGPRVGATSAPPQVVRSALTVSWVSVVRSYLLIFCRLWTELSLERPFMSPSWPLPLEPLAVT</sequence>
<comment type="caution">
    <text evidence="1">The sequence shown here is derived from an EMBL/GenBank/DDBJ whole genome shotgun (WGS) entry which is preliminary data.</text>
</comment>
<protein>
    <submittedName>
        <fullName evidence="1">Uncharacterized protein</fullName>
    </submittedName>
</protein>
<dbReference type="AlphaFoldDB" id="A0AAV7PCI0"/>
<accession>A0AAV7PCI0</accession>
<dbReference type="EMBL" id="JANPWB010000011">
    <property type="protein sequence ID" value="KAJ1125926.1"/>
    <property type="molecule type" value="Genomic_DNA"/>
</dbReference>
<reference evidence="1" key="1">
    <citation type="journal article" date="2022" name="bioRxiv">
        <title>Sequencing and chromosome-scale assembly of the giantPleurodeles waltlgenome.</title>
        <authorList>
            <person name="Brown T."/>
            <person name="Elewa A."/>
            <person name="Iarovenko S."/>
            <person name="Subramanian E."/>
            <person name="Araus A.J."/>
            <person name="Petzold A."/>
            <person name="Susuki M."/>
            <person name="Suzuki K.-i.T."/>
            <person name="Hayashi T."/>
            <person name="Toyoda A."/>
            <person name="Oliveira C."/>
            <person name="Osipova E."/>
            <person name="Leigh N.D."/>
            <person name="Simon A."/>
            <person name="Yun M.H."/>
        </authorList>
    </citation>
    <scope>NUCLEOTIDE SEQUENCE</scope>
    <source>
        <strain evidence="1">20211129_DDA</strain>
        <tissue evidence="1">Liver</tissue>
    </source>
</reference>
<name>A0AAV7PCI0_PLEWA</name>
<keyword evidence="2" id="KW-1185">Reference proteome</keyword>
<dbReference type="Proteomes" id="UP001066276">
    <property type="component" value="Chromosome 7"/>
</dbReference>
<evidence type="ECO:0000313" key="2">
    <source>
        <dbReference type="Proteomes" id="UP001066276"/>
    </source>
</evidence>
<proteinExistence type="predicted"/>
<organism evidence="1 2">
    <name type="scientific">Pleurodeles waltl</name>
    <name type="common">Iberian ribbed newt</name>
    <dbReference type="NCBI Taxonomy" id="8319"/>
    <lineage>
        <taxon>Eukaryota</taxon>
        <taxon>Metazoa</taxon>
        <taxon>Chordata</taxon>
        <taxon>Craniata</taxon>
        <taxon>Vertebrata</taxon>
        <taxon>Euteleostomi</taxon>
        <taxon>Amphibia</taxon>
        <taxon>Batrachia</taxon>
        <taxon>Caudata</taxon>
        <taxon>Salamandroidea</taxon>
        <taxon>Salamandridae</taxon>
        <taxon>Pleurodelinae</taxon>
        <taxon>Pleurodeles</taxon>
    </lineage>
</organism>
<gene>
    <name evidence="1" type="ORF">NDU88_004340</name>
</gene>
<evidence type="ECO:0000313" key="1">
    <source>
        <dbReference type="EMBL" id="KAJ1125926.1"/>
    </source>
</evidence>